<evidence type="ECO:0000256" key="3">
    <source>
        <dbReference type="ARBA" id="ARBA00023125"/>
    </source>
</evidence>
<evidence type="ECO:0000313" key="9">
    <source>
        <dbReference type="Proteomes" id="UP000321513"/>
    </source>
</evidence>
<evidence type="ECO:0000313" key="8">
    <source>
        <dbReference type="EMBL" id="GEO11784.1"/>
    </source>
</evidence>
<dbReference type="GO" id="GO:0015074">
    <property type="term" value="P:DNA integration"/>
    <property type="evidence" value="ECO:0007669"/>
    <property type="project" value="UniProtKB-KW"/>
</dbReference>
<dbReference type="OrthoDB" id="1094492at2"/>
<dbReference type="InterPro" id="IPR010998">
    <property type="entry name" value="Integrase_recombinase_N"/>
</dbReference>
<dbReference type="InterPro" id="IPR013762">
    <property type="entry name" value="Integrase-like_cat_sf"/>
</dbReference>
<comment type="caution">
    <text evidence="8">The sequence shown here is derived from an EMBL/GenBank/DDBJ whole genome shotgun (WGS) entry which is preliminary data.</text>
</comment>
<dbReference type="Gene3D" id="1.10.150.130">
    <property type="match status" value="1"/>
</dbReference>
<name>A0A512BIJ1_9BACT</name>
<dbReference type="InterPro" id="IPR044068">
    <property type="entry name" value="CB"/>
</dbReference>
<dbReference type="SUPFAM" id="SSF56349">
    <property type="entry name" value="DNA breaking-rejoining enzymes"/>
    <property type="match status" value="1"/>
</dbReference>
<dbReference type="Pfam" id="PF13102">
    <property type="entry name" value="Phage_int_SAM_5"/>
    <property type="match status" value="1"/>
</dbReference>
<dbReference type="PANTHER" id="PTHR30349:SF64">
    <property type="entry name" value="PROPHAGE INTEGRASE INTD-RELATED"/>
    <property type="match status" value="1"/>
</dbReference>
<gene>
    <name evidence="8" type="ORF">SAE01_42800</name>
</gene>
<reference evidence="8 9" key="1">
    <citation type="submission" date="2019-07" db="EMBL/GenBank/DDBJ databases">
        <title>Whole genome shotgun sequence of Segetibacter aerophilus NBRC 106135.</title>
        <authorList>
            <person name="Hosoyama A."/>
            <person name="Uohara A."/>
            <person name="Ohji S."/>
            <person name="Ichikawa N."/>
        </authorList>
    </citation>
    <scope>NUCLEOTIDE SEQUENCE [LARGE SCALE GENOMIC DNA]</scope>
    <source>
        <strain evidence="8 9">NBRC 106135</strain>
    </source>
</reference>
<dbReference type="Proteomes" id="UP000321513">
    <property type="component" value="Unassembled WGS sequence"/>
</dbReference>
<evidence type="ECO:0000256" key="1">
    <source>
        <dbReference type="ARBA" id="ARBA00008857"/>
    </source>
</evidence>
<dbReference type="Pfam" id="PF17293">
    <property type="entry name" value="Arm-DNA-bind_5"/>
    <property type="match status" value="1"/>
</dbReference>
<protein>
    <submittedName>
        <fullName evidence="8">Integrase</fullName>
    </submittedName>
</protein>
<sequence>MAELATTSIFIDRYHPQQDGKCAISIRITYQRRKKYYPTSFNLTIEQFTKVMAQRPRNEFKETRMKLNALEGKASEIIKELPFFTWNSFEKKFLKNKGNSSNISHAFEDYISELLAEKRIGTAESYKCATTSINKFKPNLIFADVTPELLRSYENWMLTNKKSVTTTGIYLRSLRTIFNIAISEGIVSKELYPFGRRRFEIPTGKNIKKALTIKDISSLYHYTPLQGSSQEMAKDLWMFIYFCNGINVKDLCLLKYKDIDGDVLVFKRAKTIRTKRRVEAIRVPLLDPAIEIIKRWGSKKVTGDTYIFPILKEDLSPERERQLIKQINDVINANMKTIAKTVGINQDVTTYAARHSFATILKKSGASTEFISEALGHSNLKTTQSYLASFDDDQKKEMAKALAAF</sequence>
<dbReference type="PROSITE" id="PS51900">
    <property type="entry name" value="CB"/>
    <property type="match status" value="1"/>
</dbReference>
<keyword evidence="2" id="KW-0229">DNA integration</keyword>
<dbReference type="InterPro" id="IPR025269">
    <property type="entry name" value="SAM-like_dom"/>
</dbReference>
<dbReference type="PROSITE" id="PS51898">
    <property type="entry name" value="TYR_RECOMBINASE"/>
    <property type="match status" value="1"/>
</dbReference>
<keyword evidence="3 5" id="KW-0238">DNA-binding</keyword>
<evidence type="ECO:0000256" key="5">
    <source>
        <dbReference type="PROSITE-ProRule" id="PRU01248"/>
    </source>
</evidence>
<feature type="domain" description="Tyr recombinase" evidence="6">
    <location>
        <begin position="206"/>
        <end position="400"/>
    </location>
</feature>
<dbReference type="InterPro" id="IPR050090">
    <property type="entry name" value="Tyrosine_recombinase_XerCD"/>
</dbReference>
<dbReference type="InterPro" id="IPR035386">
    <property type="entry name" value="Arm-DNA-bind_5"/>
</dbReference>
<evidence type="ECO:0000259" key="6">
    <source>
        <dbReference type="PROSITE" id="PS51898"/>
    </source>
</evidence>
<accession>A0A512BIJ1</accession>
<dbReference type="EMBL" id="BJYT01000029">
    <property type="protein sequence ID" value="GEO11784.1"/>
    <property type="molecule type" value="Genomic_DNA"/>
</dbReference>
<dbReference type="InterPro" id="IPR011010">
    <property type="entry name" value="DNA_brk_join_enz"/>
</dbReference>
<proteinExistence type="inferred from homology"/>
<evidence type="ECO:0000256" key="2">
    <source>
        <dbReference type="ARBA" id="ARBA00022908"/>
    </source>
</evidence>
<dbReference type="Gene3D" id="1.10.443.10">
    <property type="entry name" value="Intergrase catalytic core"/>
    <property type="match status" value="1"/>
</dbReference>
<evidence type="ECO:0000259" key="7">
    <source>
        <dbReference type="PROSITE" id="PS51900"/>
    </source>
</evidence>
<dbReference type="GO" id="GO:0003677">
    <property type="term" value="F:DNA binding"/>
    <property type="evidence" value="ECO:0007669"/>
    <property type="project" value="UniProtKB-UniRule"/>
</dbReference>
<comment type="similarity">
    <text evidence="1">Belongs to the 'phage' integrase family.</text>
</comment>
<keyword evidence="4" id="KW-0233">DNA recombination</keyword>
<keyword evidence="9" id="KW-1185">Reference proteome</keyword>
<dbReference type="AlphaFoldDB" id="A0A512BIJ1"/>
<evidence type="ECO:0000256" key="4">
    <source>
        <dbReference type="ARBA" id="ARBA00023172"/>
    </source>
</evidence>
<organism evidence="8 9">
    <name type="scientific">Segetibacter aerophilus</name>
    <dbReference type="NCBI Taxonomy" id="670293"/>
    <lineage>
        <taxon>Bacteria</taxon>
        <taxon>Pseudomonadati</taxon>
        <taxon>Bacteroidota</taxon>
        <taxon>Chitinophagia</taxon>
        <taxon>Chitinophagales</taxon>
        <taxon>Chitinophagaceae</taxon>
        <taxon>Segetibacter</taxon>
    </lineage>
</organism>
<dbReference type="PANTHER" id="PTHR30349">
    <property type="entry name" value="PHAGE INTEGRASE-RELATED"/>
    <property type="match status" value="1"/>
</dbReference>
<feature type="domain" description="Core-binding (CB)" evidence="7">
    <location>
        <begin position="101"/>
        <end position="182"/>
    </location>
</feature>
<dbReference type="GO" id="GO:0006310">
    <property type="term" value="P:DNA recombination"/>
    <property type="evidence" value="ECO:0007669"/>
    <property type="project" value="UniProtKB-KW"/>
</dbReference>
<dbReference type="Pfam" id="PF00589">
    <property type="entry name" value="Phage_integrase"/>
    <property type="match status" value="1"/>
</dbReference>
<dbReference type="RefSeq" id="WP_147205900.1">
    <property type="nucleotide sequence ID" value="NZ_BJYT01000029.1"/>
</dbReference>
<dbReference type="InterPro" id="IPR002104">
    <property type="entry name" value="Integrase_catalytic"/>
</dbReference>